<accession>A0A0F9L9G5</accession>
<comment type="caution">
    <text evidence="1">The sequence shown here is derived from an EMBL/GenBank/DDBJ whole genome shotgun (WGS) entry which is preliminary data.</text>
</comment>
<name>A0A0F9L9G5_9ZZZZ</name>
<reference evidence="1" key="1">
    <citation type="journal article" date="2015" name="Nature">
        <title>Complex archaea that bridge the gap between prokaryotes and eukaryotes.</title>
        <authorList>
            <person name="Spang A."/>
            <person name="Saw J.H."/>
            <person name="Jorgensen S.L."/>
            <person name="Zaremba-Niedzwiedzka K."/>
            <person name="Martijn J."/>
            <person name="Lind A.E."/>
            <person name="van Eijk R."/>
            <person name="Schleper C."/>
            <person name="Guy L."/>
            <person name="Ettema T.J."/>
        </authorList>
    </citation>
    <scope>NUCLEOTIDE SEQUENCE</scope>
</reference>
<organism evidence="1">
    <name type="scientific">marine sediment metagenome</name>
    <dbReference type="NCBI Taxonomy" id="412755"/>
    <lineage>
        <taxon>unclassified sequences</taxon>
        <taxon>metagenomes</taxon>
        <taxon>ecological metagenomes</taxon>
    </lineage>
</organism>
<evidence type="ECO:0000313" key="1">
    <source>
        <dbReference type="EMBL" id="KKM84001.1"/>
    </source>
</evidence>
<sequence>MSDETVKDYETKLVALKFTMDNLSFFIGKRRHDILEARVDINKAETQRLDNKNQQEHIEKLLAKLNTSAEA</sequence>
<dbReference type="AlphaFoldDB" id="A0A0F9L9G5"/>
<gene>
    <name evidence="1" type="ORF">LCGC14_1303650</name>
</gene>
<dbReference type="EMBL" id="LAZR01007630">
    <property type="protein sequence ID" value="KKM84001.1"/>
    <property type="molecule type" value="Genomic_DNA"/>
</dbReference>
<protein>
    <submittedName>
        <fullName evidence="1">Uncharacterized protein</fullName>
    </submittedName>
</protein>
<proteinExistence type="predicted"/>